<keyword evidence="1" id="KW-0732">Signal</keyword>
<sequence length="189" mass="20303">MRPIFIAQILFSHLGLGLALTDRDSNGIFFPPKLSSFIQLDIAVSFPANVSTPDGMVALAPNVEGGRVTGAFEAEIVPVGAGFERVALNDQGENSFYQNKYILKTANNDTFTLDVDGILHYENSAIHGFGIGKFATTAPEFMHINYEVYVFEVQSGYGTGRAFGEVFAITPCGRRDGQPIPALLPPGAA</sequence>
<evidence type="ECO:0000313" key="3">
    <source>
        <dbReference type="Proteomes" id="UP000777438"/>
    </source>
</evidence>
<evidence type="ECO:0000313" key="2">
    <source>
        <dbReference type="EMBL" id="KAH6867171.1"/>
    </source>
</evidence>
<evidence type="ECO:0000256" key="1">
    <source>
        <dbReference type="SAM" id="SignalP"/>
    </source>
</evidence>
<protein>
    <submittedName>
        <fullName evidence="2">Uncharacterized protein</fullName>
    </submittedName>
</protein>
<feature type="chain" id="PRO_5040109538" evidence="1">
    <location>
        <begin position="20"/>
        <end position="189"/>
    </location>
</feature>
<dbReference type="AlphaFoldDB" id="A0A9P9AHJ7"/>
<dbReference type="Proteomes" id="UP000777438">
    <property type="component" value="Unassembled WGS sequence"/>
</dbReference>
<organism evidence="2 3">
    <name type="scientific">Thelonectria olida</name>
    <dbReference type="NCBI Taxonomy" id="1576542"/>
    <lineage>
        <taxon>Eukaryota</taxon>
        <taxon>Fungi</taxon>
        <taxon>Dikarya</taxon>
        <taxon>Ascomycota</taxon>
        <taxon>Pezizomycotina</taxon>
        <taxon>Sordariomycetes</taxon>
        <taxon>Hypocreomycetidae</taxon>
        <taxon>Hypocreales</taxon>
        <taxon>Nectriaceae</taxon>
        <taxon>Thelonectria</taxon>
    </lineage>
</organism>
<feature type="signal peptide" evidence="1">
    <location>
        <begin position="1"/>
        <end position="19"/>
    </location>
</feature>
<accession>A0A9P9AHJ7</accession>
<name>A0A9P9AHJ7_9HYPO</name>
<gene>
    <name evidence="2" type="ORF">B0T10DRAFT_573652</name>
</gene>
<keyword evidence="3" id="KW-1185">Reference proteome</keyword>
<dbReference type="Pfam" id="PF11578">
    <property type="entry name" value="DUF3237"/>
    <property type="match status" value="1"/>
</dbReference>
<reference evidence="2 3" key="1">
    <citation type="journal article" date="2021" name="Nat. Commun.">
        <title>Genetic determinants of endophytism in the Arabidopsis root mycobiome.</title>
        <authorList>
            <person name="Mesny F."/>
            <person name="Miyauchi S."/>
            <person name="Thiergart T."/>
            <person name="Pickel B."/>
            <person name="Atanasova L."/>
            <person name="Karlsson M."/>
            <person name="Huettel B."/>
            <person name="Barry K.W."/>
            <person name="Haridas S."/>
            <person name="Chen C."/>
            <person name="Bauer D."/>
            <person name="Andreopoulos W."/>
            <person name="Pangilinan J."/>
            <person name="LaButti K."/>
            <person name="Riley R."/>
            <person name="Lipzen A."/>
            <person name="Clum A."/>
            <person name="Drula E."/>
            <person name="Henrissat B."/>
            <person name="Kohler A."/>
            <person name="Grigoriev I.V."/>
            <person name="Martin F.M."/>
            <person name="Hacquard S."/>
        </authorList>
    </citation>
    <scope>NUCLEOTIDE SEQUENCE [LARGE SCALE GENOMIC DNA]</scope>
    <source>
        <strain evidence="2 3">MPI-CAGE-CH-0241</strain>
    </source>
</reference>
<proteinExistence type="predicted"/>
<dbReference type="EMBL" id="JAGPYM010000120">
    <property type="protein sequence ID" value="KAH6867171.1"/>
    <property type="molecule type" value="Genomic_DNA"/>
</dbReference>
<dbReference type="OrthoDB" id="3426753at2759"/>
<comment type="caution">
    <text evidence="2">The sequence shown here is derived from an EMBL/GenBank/DDBJ whole genome shotgun (WGS) entry which is preliminary data.</text>
</comment>